<dbReference type="GO" id="GO:0003700">
    <property type="term" value="F:DNA-binding transcription factor activity"/>
    <property type="evidence" value="ECO:0007669"/>
    <property type="project" value="InterPro"/>
</dbReference>
<reference evidence="6 7" key="1">
    <citation type="submission" date="2015-05" db="EMBL/GenBank/DDBJ databases">
        <title>Photobacterium galathea sp. nov.</title>
        <authorList>
            <person name="Machado H."/>
            <person name="Gram L."/>
        </authorList>
    </citation>
    <scope>NUCLEOTIDE SEQUENCE [LARGE SCALE GENOMIC DNA]</scope>
    <source>
        <strain evidence="6 7">DSM 22954</strain>
    </source>
</reference>
<keyword evidence="2" id="KW-0805">Transcription regulation</keyword>
<feature type="domain" description="HTH araC/xylS-type" evidence="5">
    <location>
        <begin position="201"/>
        <end position="302"/>
    </location>
</feature>
<evidence type="ECO:0000256" key="4">
    <source>
        <dbReference type="ARBA" id="ARBA00023163"/>
    </source>
</evidence>
<sequence>MLTRQDVPANEFIASQPDQVVWAKVIGMPKGWVDSWHHHTWHQLIFPVKGVVQTQATDVTSVIKSAQITEATKATEAAGCYSPLSSYLQQKRQFLVPHTSALFVPAGVRHESVALTETRFIGLYINPSFGRRYSDRLKPVSMTPFLKSLILLLHQECQKWDNGLHSQNDEERDKRLRLLDVLYDQVHQEESYSYSLLIPQDRRIRQIFDQLTDAPSLDWSLAKWGAVVGASERTLSRLFVKEFNTSFALWRQQLRLIYSLSLLDAGVPVQAVAHQVGYQNDSSYIKAFKIRFGITPGQFCQSSEVM</sequence>
<proteinExistence type="predicted"/>
<evidence type="ECO:0000256" key="3">
    <source>
        <dbReference type="ARBA" id="ARBA00023125"/>
    </source>
</evidence>
<dbReference type="SUPFAM" id="SSF51182">
    <property type="entry name" value="RmlC-like cupins"/>
    <property type="match status" value="1"/>
</dbReference>
<keyword evidence="3" id="KW-0238">DNA-binding</keyword>
<evidence type="ECO:0000313" key="7">
    <source>
        <dbReference type="Proteomes" id="UP000035909"/>
    </source>
</evidence>
<accession>A0A0J1HFV1</accession>
<dbReference type="PANTHER" id="PTHR11019">
    <property type="entry name" value="HTH-TYPE TRANSCRIPTIONAL REGULATOR NIMR"/>
    <property type="match status" value="1"/>
</dbReference>
<dbReference type="Proteomes" id="UP000035909">
    <property type="component" value="Unassembled WGS sequence"/>
</dbReference>
<dbReference type="STRING" id="320778.ABT57_08195"/>
<keyword evidence="7" id="KW-1185">Reference proteome</keyword>
<evidence type="ECO:0000256" key="2">
    <source>
        <dbReference type="ARBA" id="ARBA00023015"/>
    </source>
</evidence>
<dbReference type="InterPro" id="IPR009057">
    <property type="entry name" value="Homeodomain-like_sf"/>
</dbReference>
<dbReference type="PROSITE" id="PS01124">
    <property type="entry name" value="HTH_ARAC_FAMILY_2"/>
    <property type="match status" value="1"/>
</dbReference>
<dbReference type="CDD" id="cd06124">
    <property type="entry name" value="cupin_NimR-like_N"/>
    <property type="match status" value="1"/>
</dbReference>
<organism evidence="6 7">
    <name type="scientific">Photobacterium ganghwense</name>
    <dbReference type="NCBI Taxonomy" id="320778"/>
    <lineage>
        <taxon>Bacteria</taxon>
        <taxon>Pseudomonadati</taxon>
        <taxon>Pseudomonadota</taxon>
        <taxon>Gammaproteobacteria</taxon>
        <taxon>Vibrionales</taxon>
        <taxon>Vibrionaceae</taxon>
        <taxon>Photobacterium</taxon>
    </lineage>
</organism>
<dbReference type="Gene3D" id="1.10.10.60">
    <property type="entry name" value="Homeodomain-like"/>
    <property type="match status" value="1"/>
</dbReference>
<dbReference type="SMART" id="SM00342">
    <property type="entry name" value="HTH_ARAC"/>
    <property type="match status" value="1"/>
</dbReference>
<keyword evidence="1" id="KW-0678">Repressor</keyword>
<dbReference type="RefSeq" id="WP_047884673.1">
    <property type="nucleotide sequence ID" value="NZ_CP071326.1"/>
</dbReference>
<name>A0A0J1HFV1_9GAMM</name>
<keyword evidence="4" id="KW-0804">Transcription</keyword>
<dbReference type="InterPro" id="IPR018060">
    <property type="entry name" value="HTH_AraC"/>
</dbReference>
<dbReference type="GO" id="GO:0043565">
    <property type="term" value="F:sequence-specific DNA binding"/>
    <property type="evidence" value="ECO:0007669"/>
    <property type="project" value="InterPro"/>
</dbReference>
<dbReference type="Pfam" id="PF12833">
    <property type="entry name" value="HTH_18"/>
    <property type="match status" value="1"/>
</dbReference>
<dbReference type="PATRIC" id="fig|320778.3.peg.1778"/>
<comment type="caution">
    <text evidence="6">The sequence shown here is derived from an EMBL/GenBank/DDBJ whole genome shotgun (WGS) entry which is preliminary data.</text>
</comment>
<dbReference type="PANTHER" id="PTHR11019:SF199">
    <property type="entry name" value="HTH-TYPE TRANSCRIPTIONAL REGULATOR NIMR"/>
    <property type="match status" value="1"/>
</dbReference>
<evidence type="ECO:0000313" key="6">
    <source>
        <dbReference type="EMBL" id="KLV10508.1"/>
    </source>
</evidence>
<dbReference type="FunFam" id="1.10.10.60:FF:000132">
    <property type="entry name" value="AraC family transcriptional regulator"/>
    <property type="match status" value="1"/>
</dbReference>
<gene>
    <name evidence="6" type="ORF">ABT57_08195</name>
</gene>
<dbReference type="AlphaFoldDB" id="A0A0J1HFV1"/>
<dbReference type="SUPFAM" id="SSF46689">
    <property type="entry name" value="Homeodomain-like"/>
    <property type="match status" value="1"/>
</dbReference>
<dbReference type="InterPro" id="IPR011051">
    <property type="entry name" value="RmlC_Cupin_sf"/>
</dbReference>
<protein>
    <recommendedName>
        <fullName evidence="5">HTH araC/xylS-type domain-containing protein</fullName>
    </recommendedName>
</protein>
<dbReference type="EMBL" id="LDOU01000006">
    <property type="protein sequence ID" value="KLV10508.1"/>
    <property type="molecule type" value="Genomic_DNA"/>
</dbReference>
<evidence type="ECO:0000259" key="5">
    <source>
        <dbReference type="PROSITE" id="PS01124"/>
    </source>
</evidence>
<evidence type="ECO:0000256" key="1">
    <source>
        <dbReference type="ARBA" id="ARBA00022491"/>
    </source>
</evidence>